<reference evidence="5" key="1">
    <citation type="submission" date="2016-10" db="EMBL/GenBank/DDBJ databases">
        <authorList>
            <person name="Varghese N."/>
            <person name="Submissions S."/>
        </authorList>
    </citation>
    <scope>NUCLEOTIDE SEQUENCE [LARGE SCALE GENOMIC DNA]</scope>
    <source>
        <strain evidence="5">DSM 29303</strain>
    </source>
</reference>
<protein>
    <submittedName>
        <fullName evidence="4">TolA-binding protein</fullName>
    </submittedName>
</protein>
<dbReference type="InterPro" id="IPR011990">
    <property type="entry name" value="TPR-like_helical_dom_sf"/>
</dbReference>
<proteinExistence type="predicted"/>
<name>A0A1H2Y5E9_9RHOB</name>
<dbReference type="RefSeq" id="WP_036735396.1">
    <property type="nucleotide sequence ID" value="NZ_FNNA01000002.1"/>
</dbReference>
<dbReference type="AlphaFoldDB" id="A0A1H2Y5E9"/>
<evidence type="ECO:0000313" key="5">
    <source>
        <dbReference type="Proteomes" id="UP000182944"/>
    </source>
</evidence>
<accession>A0A1H2Y5E9</accession>
<keyword evidence="1" id="KW-0175">Coiled coil</keyword>
<dbReference type="EMBL" id="FNNA01000002">
    <property type="protein sequence ID" value="SDW99884.1"/>
    <property type="molecule type" value="Genomic_DNA"/>
</dbReference>
<dbReference type="Gene3D" id="1.25.40.10">
    <property type="entry name" value="Tetratricopeptide repeat domain"/>
    <property type="match status" value="1"/>
</dbReference>
<feature type="region of interest" description="Disordered" evidence="2">
    <location>
        <begin position="306"/>
        <end position="355"/>
    </location>
</feature>
<evidence type="ECO:0000256" key="2">
    <source>
        <dbReference type="SAM" id="MobiDB-lite"/>
    </source>
</evidence>
<evidence type="ECO:0000313" key="4">
    <source>
        <dbReference type="EMBL" id="SDW99884.1"/>
    </source>
</evidence>
<organism evidence="4 5">
    <name type="scientific">Paracoccus sanguinis</name>
    <dbReference type="NCBI Taxonomy" id="1545044"/>
    <lineage>
        <taxon>Bacteria</taxon>
        <taxon>Pseudomonadati</taxon>
        <taxon>Pseudomonadota</taxon>
        <taxon>Alphaproteobacteria</taxon>
        <taxon>Rhodobacterales</taxon>
        <taxon>Paracoccaceae</taxon>
        <taxon>Paracoccus</taxon>
    </lineage>
</organism>
<feature type="coiled-coil region" evidence="1">
    <location>
        <begin position="42"/>
        <end position="110"/>
    </location>
</feature>
<dbReference type="STRING" id="1545044.SAMN05444276_102729"/>
<feature type="signal peptide" evidence="3">
    <location>
        <begin position="1"/>
        <end position="22"/>
    </location>
</feature>
<keyword evidence="3" id="KW-0732">Signal</keyword>
<dbReference type="SUPFAM" id="SSF48452">
    <property type="entry name" value="TPR-like"/>
    <property type="match status" value="1"/>
</dbReference>
<dbReference type="OrthoDB" id="9763909at2"/>
<evidence type="ECO:0000256" key="1">
    <source>
        <dbReference type="SAM" id="Coils"/>
    </source>
</evidence>
<keyword evidence="5" id="KW-1185">Reference proteome</keyword>
<feature type="compositionally biased region" description="Low complexity" evidence="2">
    <location>
        <begin position="314"/>
        <end position="355"/>
    </location>
</feature>
<gene>
    <name evidence="4" type="ORF">SAMN05444276_102729</name>
</gene>
<sequence length="355" mass="35060">MRRALVLSAVLSALAWPAAAQTAVPATPAPATAAPAADGRTLADLRADLKALAAELKALRAELNASGAAGFQAAGGDSAIDRMNAMERDLARLTGEAERLRKRIDQVVRDGTNRIGDIEFRLCEMEDGCDLGALTTPTLGDQSAGTGGVVGGVVGGPVAAPGPATGHPAGADPVTPSAAVPLTAAERRSFEAASAAMQQGDFPRAAELFAAFARTHADSPAAAEAQFLRGAALDSAGDAKGATAAWLSAFAAAPTGPRAADALLGLSRVAAVGKAPSAGCVYLTELTTRFAGTPQADEAERRSTAANCAAAMQGEPAAVPPGADAEPAADPAADPGADPEASADPEAAADLADGG</sequence>
<dbReference type="Proteomes" id="UP000182944">
    <property type="component" value="Unassembled WGS sequence"/>
</dbReference>
<feature type="chain" id="PRO_5009844272" evidence="3">
    <location>
        <begin position="23"/>
        <end position="355"/>
    </location>
</feature>
<evidence type="ECO:0000256" key="3">
    <source>
        <dbReference type="SAM" id="SignalP"/>
    </source>
</evidence>